<evidence type="ECO:0000256" key="4">
    <source>
        <dbReference type="ARBA" id="ARBA00022729"/>
    </source>
</evidence>
<evidence type="ECO:0000256" key="7">
    <source>
        <dbReference type="PROSITE-ProRule" id="PRU01232"/>
    </source>
</evidence>
<evidence type="ECO:0000256" key="1">
    <source>
        <dbReference type="ARBA" id="ARBA00004191"/>
    </source>
</evidence>
<comment type="subcellular location">
    <subcellularLocation>
        <location evidence="1">Secreted</location>
        <location evidence="1">Cell wall</location>
    </subcellularLocation>
</comment>
<keyword evidence="5" id="KW-0130">Cell adhesion</keyword>
<keyword evidence="9" id="KW-0472">Membrane</keyword>
<organism evidence="12 13">
    <name type="scientific">Streptomyces caeni</name>
    <dbReference type="NCBI Taxonomy" id="2307231"/>
    <lineage>
        <taxon>Bacteria</taxon>
        <taxon>Bacillati</taxon>
        <taxon>Actinomycetota</taxon>
        <taxon>Actinomycetes</taxon>
        <taxon>Kitasatosporales</taxon>
        <taxon>Streptomycetaceae</taxon>
        <taxon>Streptomyces</taxon>
    </lineage>
</organism>
<keyword evidence="3" id="KW-0964">Secreted</keyword>
<keyword evidence="13" id="KW-1185">Reference proteome</keyword>
<name>A0ABW4J1X1_9ACTN</name>
<dbReference type="NCBIfam" id="TIGR01167">
    <property type="entry name" value="LPXTG_anchor"/>
    <property type="match status" value="1"/>
</dbReference>
<evidence type="ECO:0000256" key="9">
    <source>
        <dbReference type="SAM" id="Phobius"/>
    </source>
</evidence>
<dbReference type="Proteomes" id="UP001597261">
    <property type="component" value="Unassembled WGS sequence"/>
</dbReference>
<keyword evidence="9" id="KW-0812">Transmembrane</keyword>
<proteinExistence type="predicted"/>
<feature type="chain" id="PRO_5045615441" evidence="10">
    <location>
        <begin position="29"/>
        <end position="208"/>
    </location>
</feature>
<dbReference type="EMBL" id="JBHUDX010000152">
    <property type="protein sequence ID" value="MFD1663587.1"/>
    <property type="molecule type" value="Genomic_DNA"/>
</dbReference>
<evidence type="ECO:0000313" key="13">
    <source>
        <dbReference type="Proteomes" id="UP001597261"/>
    </source>
</evidence>
<feature type="domain" description="Chaplin" evidence="11">
    <location>
        <begin position="39"/>
        <end position="79"/>
    </location>
</feature>
<dbReference type="Pfam" id="PF03777">
    <property type="entry name" value="ChpA-C"/>
    <property type="match status" value="1"/>
</dbReference>
<evidence type="ECO:0000256" key="5">
    <source>
        <dbReference type="ARBA" id="ARBA00022889"/>
    </source>
</evidence>
<protein>
    <submittedName>
        <fullName evidence="12">Chaplin</fullName>
    </submittedName>
</protein>
<dbReference type="PROSITE" id="PS51884">
    <property type="entry name" value="CHAPLIN"/>
    <property type="match status" value="1"/>
</dbReference>
<evidence type="ECO:0000256" key="3">
    <source>
        <dbReference type="ARBA" id="ARBA00022525"/>
    </source>
</evidence>
<feature type="region of interest" description="Disordered" evidence="8">
    <location>
        <begin position="78"/>
        <end position="176"/>
    </location>
</feature>
<gene>
    <name evidence="12" type="ORF">ACFSL4_36885</name>
</gene>
<evidence type="ECO:0000256" key="10">
    <source>
        <dbReference type="SAM" id="SignalP"/>
    </source>
</evidence>
<feature type="compositionally biased region" description="Polar residues" evidence="8">
    <location>
        <begin position="132"/>
        <end position="145"/>
    </location>
</feature>
<evidence type="ECO:0000313" key="12">
    <source>
        <dbReference type="EMBL" id="MFD1663587.1"/>
    </source>
</evidence>
<evidence type="ECO:0000259" key="11">
    <source>
        <dbReference type="PROSITE" id="PS51884"/>
    </source>
</evidence>
<dbReference type="RefSeq" id="WP_381092483.1">
    <property type="nucleotide sequence ID" value="NZ_JBHUDX010000152.1"/>
</dbReference>
<sequence>MRQTLSRGMVAAAAATGILSLCGNPVHADSGAAGTASGSPGVASGNTVQVPVDTPVNLCGNTVDVVAALNPAFGNACANGPRTGSTTVPAQTPRTTGPSDSHDRPETGNSHGPGSGNDHGPGVSSPGMPGDGQQNRPSGNSSTPPRTRPGHQPKAPQAATLPGTAPSRMAPTLAETGSEGVIAASAVSVAMLAGGLVLYRRSRATARR</sequence>
<comment type="caution">
    <text evidence="12">The sequence shown here is derived from an EMBL/GenBank/DDBJ whole genome shotgun (WGS) entry which is preliminary data.</text>
</comment>
<feature type="transmembrane region" description="Helical" evidence="9">
    <location>
        <begin position="180"/>
        <end position="199"/>
    </location>
</feature>
<keyword evidence="6 7" id="KW-0034">Amyloid</keyword>
<keyword evidence="4 10" id="KW-0732">Signal</keyword>
<feature type="compositionally biased region" description="Polar residues" evidence="8">
    <location>
        <begin position="82"/>
        <end position="99"/>
    </location>
</feature>
<dbReference type="InterPro" id="IPR005528">
    <property type="entry name" value="ChpA-H"/>
</dbReference>
<evidence type="ECO:0000256" key="8">
    <source>
        <dbReference type="SAM" id="MobiDB-lite"/>
    </source>
</evidence>
<keyword evidence="2" id="KW-0134">Cell wall</keyword>
<evidence type="ECO:0000256" key="6">
    <source>
        <dbReference type="ARBA" id="ARBA00023087"/>
    </source>
</evidence>
<accession>A0ABW4J1X1</accession>
<keyword evidence="9" id="KW-1133">Transmembrane helix</keyword>
<feature type="signal peptide" evidence="10">
    <location>
        <begin position="1"/>
        <end position="28"/>
    </location>
</feature>
<evidence type="ECO:0000256" key="2">
    <source>
        <dbReference type="ARBA" id="ARBA00022512"/>
    </source>
</evidence>
<reference evidence="13" key="1">
    <citation type="journal article" date="2019" name="Int. J. Syst. Evol. Microbiol.">
        <title>The Global Catalogue of Microorganisms (GCM) 10K type strain sequencing project: providing services to taxonomists for standard genome sequencing and annotation.</title>
        <authorList>
            <consortium name="The Broad Institute Genomics Platform"/>
            <consortium name="The Broad Institute Genome Sequencing Center for Infectious Disease"/>
            <person name="Wu L."/>
            <person name="Ma J."/>
        </authorList>
    </citation>
    <scope>NUCLEOTIDE SEQUENCE [LARGE SCALE GENOMIC DNA]</scope>
    <source>
        <strain evidence="13">CGMCC 1.12470</strain>
    </source>
</reference>